<dbReference type="RefSeq" id="WP_032120052.1">
    <property type="nucleotide sequence ID" value="NZ_JACOOO010000004.1"/>
</dbReference>
<dbReference type="Gene3D" id="3.90.550.10">
    <property type="entry name" value="Spore Coat Polysaccharide Biosynthesis Protein SpsA, Chain A"/>
    <property type="match status" value="1"/>
</dbReference>
<dbReference type="InterPro" id="IPR001173">
    <property type="entry name" value="Glyco_trans_2-like"/>
</dbReference>
<reference evidence="3 4" key="1">
    <citation type="submission" date="2020-08" db="EMBL/GenBank/DDBJ databases">
        <title>Genome public.</title>
        <authorList>
            <person name="Liu C."/>
            <person name="Sun Q."/>
        </authorList>
    </citation>
    <scope>NUCLEOTIDE SEQUENCE [LARGE SCALE GENOMIC DNA]</scope>
    <source>
        <strain evidence="3 4">NSJ-6</strain>
    </source>
</reference>
<accession>A0ABR7D9Q0</accession>
<keyword evidence="1" id="KW-0472">Membrane</keyword>
<feature type="transmembrane region" description="Helical" evidence="1">
    <location>
        <begin position="271"/>
        <end position="291"/>
    </location>
</feature>
<comment type="caution">
    <text evidence="3">The sequence shown here is derived from an EMBL/GenBank/DDBJ whole genome shotgun (WGS) entry which is preliminary data.</text>
</comment>
<feature type="transmembrane region" description="Helical" evidence="1">
    <location>
        <begin position="244"/>
        <end position="266"/>
    </location>
</feature>
<feature type="domain" description="Glycosyltransferase 2-like" evidence="2">
    <location>
        <begin position="4"/>
        <end position="175"/>
    </location>
</feature>
<dbReference type="PANTHER" id="PTHR22916">
    <property type="entry name" value="GLYCOSYLTRANSFERASE"/>
    <property type="match status" value="1"/>
</dbReference>
<keyword evidence="1" id="KW-1133">Transmembrane helix</keyword>
<gene>
    <name evidence="3" type="ORF">H8S20_04025</name>
</gene>
<sequence>MKVSFIVVAYNAGNKLENLLKDLEKQDYNHNDIEIILVDSNSSDNTKDVMMKFKNSSKSFSKVSVLDNPKKILPCGWNIALAESSGDIILRVDAHSSLPIDFISKNVKRIALGEKVVGGHRISIIDEDNAWQKTLLIAEKSIFGSGIASYRRQETEEYVSTLAHAAYSRETFKKVGGYDERLARTEDNEMHYRMKEAGYKFLLDPTIKSYHHARNGLSKMMKQKYLNGYWIGLTMGVSPKCFSIYHFVPLLFVLALIITTIGAFVISPIPLVLLLAVYFTFNIVNTIFSTLKEKKHFSYLLLPIIFFLLHISYGWGTLYGLIKLPFWIRKNKNFNYPIIK</sequence>
<organism evidence="3 4">
    <name type="scientific">Clostridium hominis</name>
    <dbReference type="NCBI Taxonomy" id="2763036"/>
    <lineage>
        <taxon>Bacteria</taxon>
        <taxon>Bacillati</taxon>
        <taxon>Bacillota</taxon>
        <taxon>Clostridia</taxon>
        <taxon>Eubacteriales</taxon>
        <taxon>Clostridiaceae</taxon>
        <taxon>Clostridium</taxon>
    </lineage>
</organism>
<keyword evidence="4" id="KW-1185">Reference proteome</keyword>
<evidence type="ECO:0000256" key="1">
    <source>
        <dbReference type="SAM" id="Phobius"/>
    </source>
</evidence>
<evidence type="ECO:0000313" key="3">
    <source>
        <dbReference type="EMBL" id="MBC5628057.1"/>
    </source>
</evidence>
<proteinExistence type="predicted"/>
<dbReference type="Proteomes" id="UP000596929">
    <property type="component" value="Unassembled WGS sequence"/>
</dbReference>
<evidence type="ECO:0000259" key="2">
    <source>
        <dbReference type="Pfam" id="PF00535"/>
    </source>
</evidence>
<protein>
    <submittedName>
        <fullName evidence="3">Glycosyltransferase family 2 protein</fullName>
    </submittedName>
</protein>
<dbReference type="CDD" id="cd02525">
    <property type="entry name" value="Succinoglycan_BP_ExoA"/>
    <property type="match status" value="1"/>
</dbReference>
<keyword evidence="1" id="KW-0812">Transmembrane</keyword>
<name>A0ABR7D9Q0_9CLOT</name>
<dbReference type="InterPro" id="IPR029044">
    <property type="entry name" value="Nucleotide-diphossugar_trans"/>
</dbReference>
<dbReference type="EMBL" id="JACOOO010000004">
    <property type="protein sequence ID" value="MBC5628057.1"/>
    <property type="molecule type" value="Genomic_DNA"/>
</dbReference>
<dbReference type="SUPFAM" id="SSF53448">
    <property type="entry name" value="Nucleotide-diphospho-sugar transferases"/>
    <property type="match status" value="1"/>
</dbReference>
<dbReference type="Pfam" id="PF00535">
    <property type="entry name" value="Glycos_transf_2"/>
    <property type="match status" value="1"/>
</dbReference>
<evidence type="ECO:0000313" key="4">
    <source>
        <dbReference type="Proteomes" id="UP000596929"/>
    </source>
</evidence>
<dbReference type="PANTHER" id="PTHR22916:SF71">
    <property type="entry name" value="GLYCOSYL TRANSFERASE"/>
    <property type="match status" value="1"/>
</dbReference>
<feature type="transmembrane region" description="Helical" evidence="1">
    <location>
        <begin position="297"/>
        <end position="322"/>
    </location>
</feature>